<feature type="signal peptide" evidence="1">
    <location>
        <begin position="1"/>
        <end position="21"/>
    </location>
</feature>
<dbReference type="AlphaFoldDB" id="A0A7W5B6Q2"/>
<protein>
    <submittedName>
        <fullName evidence="2">Phospholipid transport system substrate-binding protein</fullName>
    </submittedName>
</protein>
<sequence length="214" mass="23563">MKLIKQLIALATVAFAVSATAAPAPANEAPDALVKRISQEVLDTAKADKEIQAGNQKRVMDLVETKILPYVDFQRMTSLAAGRYWREATPDQQKQLSTEFRTLLIFTYSGALSQVKNETIEFKPLRADPSDTEVEVRSQVNVARGEPVPLNYRVAKSAAGWKIYDINVLGAWLVETYKGTFASEISKGGIDGLIKALANKNKQLANKPLKTVQK</sequence>
<dbReference type="PANTHER" id="PTHR36573">
    <property type="entry name" value="INTERMEMBRANE PHOSPHOLIPID TRANSPORT SYSTEM BINDING PROTEIN MLAC"/>
    <property type="match status" value="1"/>
</dbReference>
<dbReference type="RefSeq" id="WP_050410664.1">
    <property type="nucleotide sequence ID" value="NZ_JACHXD010000001.1"/>
</dbReference>
<dbReference type="Proteomes" id="UP000541535">
    <property type="component" value="Unassembled WGS sequence"/>
</dbReference>
<comment type="caution">
    <text evidence="2">The sequence shown here is derived from an EMBL/GenBank/DDBJ whole genome shotgun (WGS) entry which is preliminary data.</text>
</comment>
<dbReference type="Pfam" id="PF05494">
    <property type="entry name" value="MlaC"/>
    <property type="match status" value="1"/>
</dbReference>
<dbReference type="PANTHER" id="PTHR36573:SF1">
    <property type="entry name" value="INTERMEMBRANE PHOSPHOLIPID TRANSPORT SYSTEM BINDING PROTEIN MLAC"/>
    <property type="match status" value="1"/>
</dbReference>
<dbReference type="Gene3D" id="1.10.10.640">
    <property type="entry name" value="phospholipid-binding protein"/>
    <property type="match status" value="1"/>
</dbReference>
<name>A0A7W5B6Q2_9BURK</name>
<keyword evidence="3" id="KW-1185">Reference proteome</keyword>
<dbReference type="Gene3D" id="3.10.450.50">
    <property type="match status" value="1"/>
</dbReference>
<evidence type="ECO:0000313" key="2">
    <source>
        <dbReference type="EMBL" id="MBB3117423.1"/>
    </source>
</evidence>
<gene>
    <name evidence="2" type="ORF">FHS03_000442</name>
</gene>
<dbReference type="InterPro" id="IPR008869">
    <property type="entry name" value="MlaC/ttg2D"/>
</dbReference>
<organism evidence="2 3">
    <name type="scientific">Pseudoduganella violacea</name>
    <dbReference type="NCBI Taxonomy" id="1715466"/>
    <lineage>
        <taxon>Bacteria</taxon>
        <taxon>Pseudomonadati</taxon>
        <taxon>Pseudomonadota</taxon>
        <taxon>Betaproteobacteria</taxon>
        <taxon>Burkholderiales</taxon>
        <taxon>Oxalobacteraceae</taxon>
        <taxon>Telluria group</taxon>
        <taxon>Pseudoduganella</taxon>
    </lineage>
</organism>
<keyword evidence="1" id="KW-0732">Signal</keyword>
<reference evidence="2 3" key="1">
    <citation type="submission" date="2020-08" db="EMBL/GenBank/DDBJ databases">
        <title>Genomic Encyclopedia of Type Strains, Phase III (KMG-III): the genomes of soil and plant-associated and newly described type strains.</title>
        <authorList>
            <person name="Whitman W."/>
        </authorList>
    </citation>
    <scope>NUCLEOTIDE SEQUENCE [LARGE SCALE GENOMIC DNA]</scope>
    <source>
        <strain evidence="2 3">CECT 8897</strain>
    </source>
</reference>
<feature type="chain" id="PRO_5030669168" evidence="1">
    <location>
        <begin position="22"/>
        <end position="214"/>
    </location>
</feature>
<dbReference type="EMBL" id="JACHXD010000001">
    <property type="protein sequence ID" value="MBB3117423.1"/>
    <property type="molecule type" value="Genomic_DNA"/>
</dbReference>
<evidence type="ECO:0000256" key="1">
    <source>
        <dbReference type="SAM" id="SignalP"/>
    </source>
</evidence>
<evidence type="ECO:0000313" key="3">
    <source>
        <dbReference type="Proteomes" id="UP000541535"/>
    </source>
</evidence>
<proteinExistence type="predicted"/>
<dbReference type="PIRSF" id="PIRSF004649">
    <property type="entry name" value="MlaC"/>
    <property type="match status" value="1"/>
</dbReference>
<accession>A0A7W5B6Q2</accession>